<dbReference type="HOGENOM" id="CLU_014521_0_0_0"/>
<dbReference type="InterPro" id="IPR033764">
    <property type="entry name" value="Sdr_B"/>
</dbReference>
<dbReference type="AlphaFoldDB" id="A7NGP3"/>
<evidence type="ECO:0000256" key="4">
    <source>
        <dbReference type="SAM" id="SignalP"/>
    </source>
</evidence>
<feature type="domain" description="SD-repeat containing protein B" evidence="5">
    <location>
        <begin position="665"/>
        <end position="715"/>
    </location>
</feature>
<dbReference type="SUPFAM" id="SSF117074">
    <property type="entry name" value="Hypothetical protein PA1324"/>
    <property type="match status" value="2"/>
</dbReference>
<dbReference type="KEGG" id="rca:Rcas_0506"/>
<sequence>MKRFLLPGHRTLAMIVSTMMIMALVAISLPMAASVQAAGVISGNVFRDFDGDGARDENEPGVGGITVTAYDPSGVVAGIAVSFATLCLGPGNPIAECTALNTPAIGSYTLNAGGAGPYRIEFSGWPAYMRPAVQGAGNNTSIQFVPDGNSSNVNFALHNPAEYCQQGPDIVTSCYTNGDPQGGGTTAGRFAIVQVPFEPPTTGPGDNVYLAIGQQVGATWGLAYQRSSRTLMAAAVVKRHVGFGTGGIGAIYRIDRDRVAAPAVLIDLNASGYPSGVAVGPDPRSPGDLAINEADPSRDPAAFDAVGKIGIGGIALSEDEETLWVVNLTSRALLEIRIGVPPVTPTAADITVHPLPTPACSDGVFRPWAVKMYAGQVYVGGVCSGELPYAGKNIDTTDLTASIYRHDPDGPTGNFTEVFSFPLDYPRGRASNAGGGNRASAAWLPWINAWSDIGPPMVLPGQGPYGQTIYPQPMLTSIDFDVDGAMLLAFNDRAGMQLGNRNYSTIAADTGEYEGVAAGDLLRICVNPAAPSGYSLENAGACPGGLVGGSTTNQQGPGNGEFFNRDEYGTAHDEVTIGGMAMHYGLRRVIVTSYDALPADQNGPVRSGGLRWFNAANGALTNAYVIFGRDQPIGSPPGTRVRRATFGKSAGLGDLETFCDQAPIEIGNRVWLDANRNGVQDPDEPPIPGVTVELWRNGVRIGVAVTDAEGTYYFRSGRDPVDADREDNIIHDGGIGIRTRTGTPGGASEYEIRIPNITGPNRQTALTNLTLTTANADDTPNGDSRDSDGVAIGNNAVFVIPYENHAAAGTNNHTYDFGFFEGVPTAIVLEYFTAIQEGGTVTVRWATLMELDAAGFRLLRSATGRIDDAVIVTPTLIRARGGPAGGAMYEWRDPTGQPDIAYAYWLEEIETTGRVNRYGPAMARAPSASPPYRVMIPVIIR</sequence>
<gene>
    <name evidence="6" type="ordered locus">Rcas_0506</name>
</gene>
<keyword evidence="7" id="KW-1185">Reference proteome</keyword>
<dbReference type="RefSeq" id="WP_012119067.1">
    <property type="nucleotide sequence ID" value="NC_009767.1"/>
</dbReference>
<accession>A7NGP3</accession>
<comment type="subcellular location">
    <subcellularLocation>
        <location evidence="1">Secreted</location>
    </subcellularLocation>
</comment>
<dbReference type="InterPro" id="IPR013783">
    <property type="entry name" value="Ig-like_fold"/>
</dbReference>
<evidence type="ECO:0000256" key="3">
    <source>
        <dbReference type="ARBA" id="ARBA00022729"/>
    </source>
</evidence>
<name>A7NGP3_ROSCS</name>
<dbReference type="Proteomes" id="UP000000263">
    <property type="component" value="Chromosome"/>
</dbReference>
<evidence type="ECO:0000313" key="6">
    <source>
        <dbReference type="EMBL" id="ABU56636.1"/>
    </source>
</evidence>
<feature type="chain" id="PRO_5002711459" description="SD-repeat containing protein B domain-containing protein" evidence="4">
    <location>
        <begin position="38"/>
        <end position="941"/>
    </location>
</feature>
<reference evidence="6 7" key="1">
    <citation type="submission" date="2007-08" db="EMBL/GenBank/DDBJ databases">
        <title>Complete sequence of Roseiflexus castenholzii DSM 13941.</title>
        <authorList>
            <consortium name="US DOE Joint Genome Institute"/>
            <person name="Copeland A."/>
            <person name="Lucas S."/>
            <person name="Lapidus A."/>
            <person name="Barry K."/>
            <person name="Glavina del Rio T."/>
            <person name="Dalin E."/>
            <person name="Tice H."/>
            <person name="Pitluck S."/>
            <person name="Thompson L.S."/>
            <person name="Brettin T."/>
            <person name="Bruce D."/>
            <person name="Detter J.C."/>
            <person name="Han C."/>
            <person name="Tapia R."/>
            <person name="Schmutz J."/>
            <person name="Larimer F."/>
            <person name="Land M."/>
            <person name="Hauser L."/>
            <person name="Kyrpides N."/>
            <person name="Mikhailova N."/>
            <person name="Bryant D.A."/>
            <person name="Hanada S."/>
            <person name="Tsukatani Y."/>
            <person name="Richardson P."/>
        </authorList>
    </citation>
    <scope>NUCLEOTIDE SEQUENCE [LARGE SCALE GENOMIC DNA]</scope>
    <source>
        <strain evidence="7">DSM 13941 / HLO8</strain>
    </source>
</reference>
<evidence type="ECO:0000313" key="7">
    <source>
        <dbReference type="Proteomes" id="UP000000263"/>
    </source>
</evidence>
<dbReference type="Pfam" id="PF17210">
    <property type="entry name" value="SdrD_B"/>
    <property type="match status" value="1"/>
</dbReference>
<evidence type="ECO:0000256" key="1">
    <source>
        <dbReference type="ARBA" id="ARBA00004613"/>
    </source>
</evidence>
<keyword evidence="3 4" id="KW-0732">Signal</keyword>
<dbReference type="eggNOG" id="COG4932">
    <property type="taxonomic scope" value="Bacteria"/>
</dbReference>
<proteinExistence type="predicted"/>
<dbReference type="OrthoDB" id="3169091at2"/>
<evidence type="ECO:0000256" key="2">
    <source>
        <dbReference type="ARBA" id="ARBA00022525"/>
    </source>
</evidence>
<organism evidence="6 7">
    <name type="scientific">Roseiflexus castenholzii (strain DSM 13941 / HLO8)</name>
    <dbReference type="NCBI Taxonomy" id="383372"/>
    <lineage>
        <taxon>Bacteria</taxon>
        <taxon>Bacillati</taxon>
        <taxon>Chloroflexota</taxon>
        <taxon>Chloroflexia</taxon>
        <taxon>Chloroflexales</taxon>
        <taxon>Roseiflexineae</taxon>
        <taxon>Roseiflexaceae</taxon>
        <taxon>Roseiflexus</taxon>
    </lineage>
</organism>
<dbReference type="EMBL" id="CP000804">
    <property type="protein sequence ID" value="ABU56636.1"/>
    <property type="molecule type" value="Genomic_DNA"/>
</dbReference>
<feature type="signal peptide" evidence="4">
    <location>
        <begin position="1"/>
        <end position="37"/>
    </location>
</feature>
<dbReference type="STRING" id="383372.Rcas_0506"/>
<dbReference type="eggNOG" id="COG1361">
    <property type="taxonomic scope" value="Bacteria"/>
</dbReference>
<protein>
    <recommendedName>
        <fullName evidence="5">SD-repeat containing protein B domain-containing protein</fullName>
    </recommendedName>
</protein>
<evidence type="ECO:0000259" key="5">
    <source>
        <dbReference type="Pfam" id="PF17210"/>
    </source>
</evidence>
<dbReference type="Gene3D" id="2.60.40.10">
    <property type="entry name" value="Immunoglobulins"/>
    <property type="match status" value="2"/>
</dbReference>
<keyword evidence="2" id="KW-0964">Secreted</keyword>
<dbReference type="GO" id="GO:0005576">
    <property type="term" value="C:extracellular region"/>
    <property type="evidence" value="ECO:0007669"/>
    <property type="project" value="UniProtKB-SubCell"/>
</dbReference>